<dbReference type="AlphaFoldDB" id="A0A5B7H1I7"/>
<keyword evidence="2" id="KW-1185">Reference proteome</keyword>
<proteinExistence type="predicted"/>
<evidence type="ECO:0000313" key="2">
    <source>
        <dbReference type="Proteomes" id="UP000324222"/>
    </source>
</evidence>
<evidence type="ECO:0000313" key="1">
    <source>
        <dbReference type="EMBL" id="MPC63217.1"/>
    </source>
</evidence>
<accession>A0A5B7H1I7</accession>
<dbReference type="Proteomes" id="UP000324222">
    <property type="component" value="Unassembled WGS sequence"/>
</dbReference>
<comment type="caution">
    <text evidence="1">The sequence shown here is derived from an EMBL/GenBank/DDBJ whole genome shotgun (WGS) entry which is preliminary data.</text>
</comment>
<name>A0A5B7H1I7_PORTR</name>
<reference evidence="1 2" key="1">
    <citation type="submission" date="2019-05" db="EMBL/GenBank/DDBJ databases">
        <title>Another draft genome of Portunus trituberculatus and its Hox gene families provides insights of decapod evolution.</title>
        <authorList>
            <person name="Jeong J.-H."/>
            <person name="Song I."/>
            <person name="Kim S."/>
            <person name="Choi T."/>
            <person name="Kim D."/>
            <person name="Ryu S."/>
            <person name="Kim W."/>
        </authorList>
    </citation>
    <scope>NUCLEOTIDE SEQUENCE [LARGE SCALE GENOMIC DNA]</scope>
    <source>
        <tissue evidence="1">Muscle</tissue>
    </source>
</reference>
<protein>
    <submittedName>
        <fullName evidence="1">Uncharacterized protein</fullName>
    </submittedName>
</protein>
<sequence length="88" mass="9779">MTSLVYKAVPGHTATGLPHTKAFVARFKCGNLLFPFTAFLSCSASPFPSPSLASHSPYAPPRPVMTTVRCRCHYERRLRRPRTDDTKA</sequence>
<dbReference type="EMBL" id="VSRR010020535">
    <property type="protein sequence ID" value="MPC63217.1"/>
    <property type="molecule type" value="Genomic_DNA"/>
</dbReference>
<gene>
    <name evidence="1" type="ORF">E2C01_057310</name>
</gene>
<organism evidence="1 2">
    <name type="scientific">Portunus trituberculatus</name>
    <name type="common">Swimming crab</name>
    <name type="synonym">Neptunus trituberculatus</name>
    <dbReference type="NCBI Taxonomy" id="210409"/>
    <lineage>
        <taxon>Eukaryota</taxon>
        <taxon>Metazoa</taxon>
        <taxon>Ecdysozoa</taxon>
        <taxon>Arthropoda</taxon>
        <taxon>Crustacea</taxon>
        <taxon>Multicrustacea</taxon>
        <taxon>Malacostraca</taxon>
        <taxon>Eumalacostraca</taxon>
        <taxon>Eucarida</taxon>
        <taxon>Decapoda</taxon>
        <taxon>Pleocyemata</taxon>
        <taxon>Brachyura</taxon>
        <taxon>Eubrachyura</taxon>
        <taxon>Portunoidea</taxon>
        <taxon>Portunidae</taxon>
        <taxon>Portuninae</taxon>
        <taxon>Portunus</taxon>
    </lineage>
</organism>